<evidence type="ECO:0000313" key="2">
    <source>
        <dbReference type="EMBL" id="RNE62370.1"/>
    </source>
</evidence>
<organism evidence="2 3">
    <name type="scientific">Cryobacterium tepidiphilum</name>
    <dbReference type="NCBI Taxonomy" id="2486026"/>
    <lineage>
        <taxon>Bacteria</taxon>
        <taxon>Bacillati</taxon>
        <taxon>Actinomycetota</taxon>
        <taxon>Actinomycetes</taxon>
        <taxon>Micrococcales</taxon>
        <taxon>Microbacteriaceae</taxon>
        <taxon>Cryobacterium</taxon>
    </lineage>
</organism>
<sequence length="153" mass="15563">MGTMKSTQATTARRCMAGSLLTALMVGGLAGCSLETAEATRVNEPATLEDVGGGVSRITLSAQGAERLGVATAPVEKADGGGLTVPYSALLYDATGKTWVYVTPEPLVFVRQPVTVDRVDGEAVKLTSGPAVGTPVVIVGASELLGAELDVEE</sequence>
<evidence type="ECO:0000256" key="1">
    <source>
        <dbReference type="SAM" id="SignalP"/>
    </source>
</evidence>
<dbReference type="EMBL" id="RDSR01000011">
    <property type="protein sequence ID" value="RNE62370.1"/>
    <property type="molecule type" value="Genomic_DNA"/>
</dbReference>
<dbReference type="Proteomes" id="UP000279859">
    <property type="component" value="Unassembled WGS sequence"/>
</dbReference>
<keyword evidence="3" id="KW-1185">Reference proteome</keyword>
<feature type="signal peptide" evidence="1">
    <location>
        <begin position="1"/>
        <end position="30"/>
    </location>
</feature>
<comment type="caution">
    <text evidence="2">The sequence shown here is derived from an EMBL/GenBank/DDBJ whole genome shotgun (WGS) entry which is preliminary data.</text>
</comment>
<gene>
    <name evidence="2" type="ORF">EEJ31_08175</name>
</gene>
<dbReference type="Gene3D" id="2.40.420.20">
    <property type="match status" value="1"/>
</dbReference>
<dbReference type="PROSITE" id="PS51257">
    <property type="entry name" value="PROKAR_LIPOPROTEIN"/>
    <property type="match status" value="1"/>
</dbReference>
<proteinExistence type="predicted"/>
<dbReference type="AlphaFoldDB" id="A0A3M8LA88"/>
<protein>
    <submittedName>
        <fullName evidence="2">Uncharacterized protein</fullName>
    </submittedName>
</protein>
<keyword evidence="1" id="KW-0732">Signal</keyword>
<accession>A0A3M8LA88</accession>
<feature type="chain" id="PRO_5039473504" evidence="1">
    <location>
        <begin position="31"/>
        <end position="153"/>
    </location>
</feature>
<name>A0A3M8LA88_9MICO</name>
<reference evidence="2 3" key="1">
    <citation type="submission" date="2018-11" db="EMBL/GenBank/DDBJ databases">
        <title>Cryobacterium sp. nov., isolated from rhizosphere soil of lettuce.</title>
        <authorList>
            <person name="Wang Y."/>
        </authorList>
    </citation>
    <scope>NUCLEOTIDE SEQUENCE [LARGE SCALE GENOMIC DNA]</scope>
    <source>
        <strain evidence="2 3">NEAU-85</strain>
    </source>
</reference>
<evidence type="ECO:0000313" key="3">
    <source>
        <dbReference type="Proteomes" id="UP000279859"/>
    </source>
</evidence>